<gene>
    <name evidence="2" type="ORF">EVAR_24360_1</name>
</gene>
<organism evidence="2 3">
    <name type="scientific">Eumeta variegata</name>
    <name type="common">Bagworm moth</name>
    <name type="synonym">Eumeta japonica</name>
    <dbReference type="NCBI Taxonomy" id="151549"/>
    <lineage>
        <taxon>Eukaryota</taxon>
        <taxon>Metazoa</taxon>
        <taxon>Ecdysozoa</taxon>
        <taxon>Arthropoda</taxon>
        <taxon>Hexapoda</taxon>
        <taxon>Insecta</taxon>
        <taxon>Pterygota</taxon>
        <taxon>Neoptera</taxon>
        <taxon>Endopterygota</taxon>
        <taxon>Lepidoptera</taxon>
        <taxon>Glossata</taxon>
        <taxon>Ditrysia</taxon>
        <taxon>Tineoidea</taxon>
        <taxon>Psychidae</taxon>
        <taxon>Oiketicinae</taxon>
        <taxon>Eumeta</taxon>
    </lineage>
</organism>
<keyword evidence="3" id="KW-1185">Reference proteome</keyword>
<reference evidence="2 3" key="1">
    <citation type="journal article" date="2019" name="Commun. Biol.">
        <title>The bagworm genome reveals a unique fibroin gene that provides high tensile strength.</title>
        <authorList>
            <person name="Kono N."/>
            <person name="Nakamura H."/>
            <person name="Ohtoshi R."/>
            <person name="Tomita M."/>
            <person name="Numata K."/>
            <person name="Arakawa K."/>
        </authorList>
    </citation>
    <scope>NUCLEOTIDE SEQUENCE [LARGE SCALE GENOMIC DNA]</scope>
</reference>
<name>A0A4C1YCS6_EUMVA</name>
<accession>A0A4C1YCS6</accession>
<feature type="region of interest" description="Disordered" evidence="1">
    <location>
        <begin position="94"/>
        <end position="116"/>
    </location>
</feature>
<evidence type="ECO:0000256" key="1">
    <source>
        <dbReference type="SAM" id="MobiDB-lite"/>
    </source>
</evidence>
<dbReference type="Proteomes" id="UP000299102">
    <property type="component" value="Unassembled WGS sequence"/>
</dbReference>
<protein>
    <submittedName>
        <fullName evidence="2">Uncharacterized protein</fullName>
    </submittedName>
</protein>
<evidence type="ECO:0000313" key="2">
    <source>
        <dbReference type="EMBL" id="GBP72449.1"/>
    </source>
</evidence>
<comment type="caution">
    <text evidence="2">The sequence shown here is derived from an EMBL/GenBank/DDBJ whole genome shotgun (WGS) entry which is preliminary data.</text>
</comment>
<feature type="region of interest" description="Disordered" evidence="1">
    <location>
        <begin position="41"/>
        <end position="76"/>
    </location>
</feature>
<evidence type="ECO:0000313" key="3">
    <source>
        <dbReference type="Proteomes" id="UP000299102"/>
    </source>
</evidence>
<dbReference type="AlphaFoldDB" id="A0A4C1YCS6"/>
<proteinExistence type="predicted"/>
<dbReference type="EMBL" id="BGZK01001146">
    <property type="protein sequence ID" value="GBP72449.1"/>
    <property type="molecule type" value="Genomic_DNA"/>
</dbReference>
<sequence>MEIFTRRNEISSEELDTTLHRAPATEPRYLRWWSKKKRGSRSIGGYARRSRTARAAAGCEPGSPSRHVRAPPTAPNLPRIVRLRLGVTYEGAGNVTMSHRTREAPPNALRLSPTQL</sequence>